<evidence type="ECO:0000313" key="9">
    <source>
        <dbReference type="Proteomes" id="UP000053528"/>
    </source>
</evidence>
<keyword evidence="3 5" id="KW-0808">Transferase</keyword>
<dbReference type="GO" id="GO:0005829">
    <property type="term" value="C:cytosol"/>
    <property type="evidence" value="ECO:0007669"/>
    <property type="project" value="TreeGrafter"/>
</dbReference>
<dbReference type="EC" id="2.1.2.9" evidence="2 5"/>
<dbReference type="Proteomes" id="UP000053528">
    <property type="component" value="Unassembled WGS sequence"/>
</dbReference>
<dbReference type="Pfam" id="PF02911">
    <property type="entry name" value="Formyl_trans_C"/>
    <property type="match status" value="1"/>
</dbReference>
<proteinExistence type="inferred from homology"/>
<dbReference type="AlphaFoldDB" id="A0A095YAZ4"/>
<comment type="caution">
    <text evidence="8">The sequence shown here is derived from an EMBL/GenBank/DDBJ whole genome shotgun (WGS) entry which is preliminary data.</text>
</comment>
<dbReference type="InterPro" id="IPR002376">
    <property type="entry name" value="Formyl_transf_N"/>
</dbReference>
<feature type="domain" description="Formyl transferase N-terminal" evidence="6">
    <location>
        <begin position="5"/>
        <end position="180"/>
    </location>
</feature>
<dbReference type="RefSeq" id="WP_035757613.1">
    <property type="nucleotide sequence ID" value="NZ_JRNH01000031.1"/>
</dbReference>
<dbReference type="SUPFAM" id="SSF50486">
    <property type="entry name" value="FMT C-terminal domain-like"/>
    <property type="match status" value="1"/>
</dbReference>
<dbReference type="HAMAP" id="MF_00182">
    <property type="entry name" value="Formyl_trans"/>
    <property type="match status" value="1"/>
</dbReference>
<dbReference type="GO" id="GO:0004479">
    <property type="term" value="F:methionyl-tRNA formyltransferase activity"/>
    <property type="evidence" value="ECO:0007669"/>
    <property type="project" value="UniProtKB-UniRule"/>
</dbReference>
<reference evidence="8 9" key="1">
    <citation type="submission" date="2014-07" db="EMBL/GenBank/DDBJ databases">
        <authorList>
            <person name="McCorrison J."/>
            <person name="Sanka R."/>
            <person name="Torralba M."/>
            <person name="Gillis M."/>
            <person name="Haft D.H."/>
            <person name="Methe B."/>
            <person name="Sutton G."/>
            <person name="Nelson K.E."/>
        </authorList>
    </citation>
    <scope>NUCLEOTIDE SEQUENCE [LARGE SCALE GENOMIC DNA]</scope>
    <source>
        <strain evidence="8 9">DNF00011</strain>
    </source>
</reference>
<comment type="function">
    <text evidence="5">Attaches a formyl group to the free amino group of methionyl-tRNA(fMet). The formyl group appears to play a dual role in the initiator identity of N-formylmethionyl-tRNA by promoting its recognition by IF2 and preventing the misappropriation of this tRNA by the elongation apparatus.</text>
</comment>
<evidence type="ECO:0000259" key="6">
    <source>
        <dbReference type="Pfam" id="PF00551"/>
    </source>
</evidence>
<dbReference type="CDD" id="cd08704">
    <property type="entry name" value="Met_tRNA_FMT_C"/>
    <property type="match status" value="1"/>
</dbReference>
<protein>
    <recommendedName>
        <fullName evidence="2 5">Methionyl-tRNA formyltransferase</fullName>
        <ecNumber evidence="2 5">2.1.2.9</ecNumber>
    </recommendedName>
</protein>
<gene>
    <name evidence="5" type="primary">fmt</name>
    <name evidence="8" type="ORF">HMPREF2128_09640</name>
</gene>
<evidence type="ECO:0000256" key="2">
    <source>
        <dbReference type="ARBA" id="ARBA00012261"/>
    </source>
</evidence>
<evidence type="ECO:0000313" key="8">
    <source>
        <dbReference type="EMBL" id="KGF19635.1"/>
    </source>
</evidence>
<evidence type="ECO:0000256" key="3">
    <source>
        <dbReference type="ARBA" id="ARBA00022679"/>
    </source>
</evidence>
<evidence type="ECO:0000259" key="7">
    <source>
        <dbReference type="Pfam" id="PF02911"/>
    </source>
</evidence>
<dbReference type="Gene3D" id="3.40.50.12230">
    <property type="match status" value="1"/>
</dbReference>
<sequence>MARILYAGTPDVAVAPLAQLINDGHEIAAVLTRTDAPIGRKRVMTPSPVAAYAEDHGLPVIKADKITDEAHDAIAALEIDVAAVVAYGAMVPRRTLDLPEFGWVNLHFSLLPDLRGAAPVQHALIRCHDITGATAFVLDEGMDTGPVLGVMTEAVQPSDTAGDLLERLSTEGAVLLSQAITGYVSGAVVPQPQKGEATLAPKLERNDGRVDWATSAEAVRGRIAGTTPEPGAFTHFNGASIKLERVRVTTPDELDAHEKNLGPGQLSFRSRKPARVVVGTGSSPVELTRVQPAGKKMMAAADWARGALSNGEGHFE</sequence>
<dbReference type="InterPro" id="IPR044135">
    <property type="entry name" value="Met-tRNA-FMT_C"/>
</dbReference>
<dbReference type="InterPro" id="IPR005793">
    <property type="entry name" value="Formyl_trans_C"/>
</dbReference>
<evidence type="ECO:0000256" key="5">
    <source>
        <dbReference type="HAMAP-Rule" id="MF_00182"/>
    </source>
</evidence>
<feature type="binding site" evidence="5">
    <location>
        <begin position="109"/>
        <end position="112"/>
    </location>
    <ligand>
        <name>(6S)-5,6,7,8-tetrahydrofolate</name>
        <dbReference type="ChEBI" id="CHEBI:57453"/>
    </ligand>
</feature>
<comment type="similarity">
    <text evidence="1 5">Belongs to the Fmt family.</text>
</comment>
<dbReference type="SUPFAM" id="SSF53328">
    <property type="entry name" value="Formyltransferase"/>
    <property type="match status" value="1"/>
</dbReference>
<accession>A0A095YAZ4</accession>
<dbReference type="InterPro" id="IPR011034">
    <property type="entry name" value="Formyl_transferase-like_C_sf"/>
</dbReference>
<name>A0A095YAZ4_9MICC</name>
<dbReference type="InterPro" id="IPR041711">
    <property type="entry name" value="Met-tRNA-FMT_N"/>
</dbReference>
<dbReference type="Pfam" id="PF00551">
    <property type="entry name" value="Formyl_trans_N"/>
    <property type="match status" value="1"/>
</dbReference>
<keyword evidence="4 5" id="KW-0648">Protein biosynthesis</keyword>
<dbReference type="CDD" id="cd08646">
    <property type="entry name" value="FMT_core_Met-tRNA-FMT_N"/>
    <property type="match status" value="1"/>
</dbReference>
<dbReference type="PANTHER" id="PTHR11138:SF5">
    <property type="entry name" value="METHIONYL-TRNA FORMYLTRANSFERASE, MITOCHONDRIAL"/>
    <property type="match status" value="1"/>
</dbReference>
<dbReference type="EMBL" id="JRNH01000031">
    <property type="protein sequence ID" value="KGF19635.1"/>
    <property type="molecule type" value="Genomic_DNA"/>
</dbReference>
<feature type="domain" description="Formyl transferase C-terminal" evidence="7">
    <location>
        <begin position="202"/>
        <end position="307"/>
    </location>
</feature>
<dbReference type="NCBIfam" id="TIGR00460">
    <property type="entry name" value="fmt"/>
    <property type="match status" value="1"/>
</dbReference>
<evidence type="ECO:0000256" key="1">
    <source>
        <dbReference type="ARBA" id="ARBA00010699"/>
    </source>
</evidence>
<dbReference type="PANTHER" id="PTHR11138">
    <property type="entry name" value="METHIONYL-TRNA FORMYLTRANSFERASE"/>
    <property type="match status" value="1"/>
</dbReference>
<dbReference type="InterPro" id="IPR005794">
    <property type="entry name" value="Fmt"/>
</dbReference>
<dbReference type="InterPro" id="IPR036477">
    <property type="entry name" value="Formyl_transf_N_sf"/>
</dbReference>
<organism evidence="8 9">
    <name type="scientific">Pseudoglutamicibacter albus DNF00011</name>
    <dbReference type="NCBI Taxonomy" id="1401063"/>
    <lineage>
        <taxon>Bacteria</taxon>
        <taxon>Bacillati</taxon>
        <taxon>Actinomycetota</taxon>
        <taxon>Actinomycetes</taxon>
        <taxon>Micrococcales</taxon>
        <taxon>Micrococcaceae</taxon>
        <taxon>Pseudoglutamicibacter</taxon>
    </lineage>
</organism>
<comment type="catalytic activity">
    <reaction evidence="5">
        <text>L-methionyl-tRNA(fMet) + (6R)-10-formyltetrahydrofolate = N-formyl-L-methionyl-tRNA(fMet) + (6S)-5,6,7,8-tetrahydrofolate + H(+)</text>
        <dbReference type="Rhea" id="RHEA:24380"/>
        <dbReference type="Rhea" id="RHEA-COMP:9952"/>
        <dbReference type="Rhea" id="RHEA-COMP:9953"/>
        <dbReference type="ChEBI" id="CHEBI:15378"/>
        <dbReference type="ChEBI" id="CHEBI:57453"/>
        <dbReference type="ChEBI" id="CHEBI:78530"/>
        <dbReference type="ChEBI" id="CHEBI:78844"/>
        <dbReference type="ChEBI" id="CHEBI:195366"/>
        <dbReference type="EC" id="2.1.2.9"/>
    </reaction>
</comment>
<evidence type="ECO:0000256" key="4">
    <source>
        <dbReference type="ARBA" id="ARBA00022917"/>
    </source>
</evidence>